<dbReference type="EMBL" id="QICL01000019">
    <property type="protein sequence ID" value="PXV62516.1"/>
    <property type="molecule type" value="Genomic_DNA"/>
</dbReference>
<keyword evidence="1" id="KW-0472">Membrane</keyword>
<reference evidence="2 3" key="1">
    <citation type="submission" date="2018-03" db="EMBL/GenBank/DDBJ databases">
        <title>Genomic Encyclopedia of Archaeal and Bacterial Type Strains, Phase II (KMG-II): from individual species to whole genera.</title>
        <authorList>
            <person name="Goeker M."/>
        </authorList>
    </citation>
    <scope>NUCLEOTIDE SEQUENCE [LARGE SCALE GENOMIC DNA]</scope>
    <source>
        <strain evidence="2 3">DSM 100214</strain>
    </source>
</reference>
<keyword evidence="3" id="KW-1185">Reference proteome</keyword>
<feature type="transmembrane region" description="Helical" evidence="1">
    <location>
        <begin position="12"/>
        <end position="31"/>
    </location>
</feature>
<name>A0A2V3PLI4_9BACT</name>
<feature type="transmembrane region" description="Helical" evidence="1">
    <location>
        <begin position="191"/>
        <end position="213"/>
    </location>
</feature>
<feature type="transmembrane region" description="Helical" evidence="1">
    <location>
        <begin position="43"/>
        <end position="64"/>
    </location>
</feature>
<keyword evidence="1" id="KW-0812">Transmembrane</keyword>
<evidence type="ECO:0000313" key="3">
    <source>
        <dbReference type="Proteomes" id="UP000247973"/>
    </source>
</evidence>
<organism evidence="2 3">
    <name type="scientific">Dysgonomonas alginatilytica</name>
    <dbReference type="NCBI Taxonomy" id="1605892"/>
    <lineage>
        <taxon>Bacteria</taxon>
        <taxon>Pseudomonadati</taxon>
        <taxon>Bacteroidota</taxon>
        <taxon>Bacteroidia</taxon>
        <taxon>Bacteroidales</taxon>
        <taxon>Dysgonomonadaceae</taxon>
        <taxon>Dysgonomonas</taxon>
    </lineage>
</organism>
<evidence type="ECO:0000256" key="1">
    <source>
        <dbReference type="SAM" id="Phobius"/>
    </source>
</evidence>
<evidence type="ECO:0008006" key="4">
    <source>
        <dbReference type="Google" id="ProtNLM"/>
    </source>
</evidence>
<feature type="transmembrane region" description="Helical" evidence="1">
    <location>
        <begin position="107"/>
        <end position="130"/>
    </location>
</feature>
<feature type="transmembrane region" description="Helical" evidence="1">
    <location>
        <begin position="84"/>
        <end position="101"/>
    </location>
</feature>
<dbReference type="AlphaFoldDB" id="A0A2V3PLI4"/>
<feature type="transmembrane region" description="Helical" evidence="1">
    <location>
        <begin position="137"/>
        <end position="154"/>
    </location>
</feature>
<gene>
    <name evidence="2" type="ORF">CLV62_11958</name>
</gene>
<evidence type="ECO:0000313" key="2">
    <source>
        <dbReference type="EMBL" id="PXV62516.1"/>
    </source>
</evidence>
<proteinExistence type="predicted"/>
<comment type="caution">
    <text evidence="2">The sequence shown here is derived from an EMBL/GenBank/DDBJ whole genome shotgun (WGS) entry which is preliminary data.</text>
</comment>
<feature type="transmembrane region" description="Helical" evidence="1">
    <location>
        <begin position="160"/>
        <end position="179"/>
    </location>
</feature>
<keyword evidence="1" id="KW-1133">Transmembrane helix</keyword>
<protein>
    <recommendedName>
        <fullName evidence="4">PAP2 superfamily protein</fullName>
    </recommendedName>
</protein>
<dbReference type="Proteomes" id="UP000247973">
    <property type="component" value="Unassembled WGS sequence"/>
</dbReference>
<sequence>MWRIGQNIAKCFSAIFQPLLMPFYSLALLAVYTNFYHMYAGQILRFLIPTLLFTLFIPALFIFVLKKMRYIRDYSLEYAPDRTLPYMIFIISNISLTLFFYNSHVFYWVLGLIAAPVFIAFTGMLINFFWKISAHMLGMGGLIGGILSVCFNVKGSNPMVLFAILFILAGILGVCRLYLRANSAAQVYVGFIIGFVLAYASVFGGLLLMLSYLK</sequence>
<accession>A0A2V3PLI4</accession>